<reference evidence="3 4" key="1">
    <citation type="journal article" date="2014" name="Agronomy (Basel)">
        <title>A Draft Genome Sequence for Ensete ventricosum, the Drought-Tolerant Tree Against Hunger.</title>
        <authorList>
            <person name="Harrison J."/>
            <person name="Moore K.A."/>
            <person name="Paszkiewicz K."/>
            <person name="Jones T."/>
            <person name="Grant M."/>
            <person name="Ambacheew D."/>
            <person name="Muzemil S."/>
            <person name="Studholme D.J."/>
        </authorList>
    </citation>
    <scope>NUCLEOTIDE SEQUENCE [LARGE SCALE GENOMIC DNA]</scope>
</reference>
<dbReference type="SUPFAM" id="SSF48464">
    <property type="entry name" value="ENTH/VHS domain"/>
    <property type="match status" value="1"/>
</dbReference>
<feature type="non-terminal residue" evidence="3">
    <location>
        <position position="1"/>
    </location>
</feature>
<dbReference type="GO" id="GO:0072583">
    <property type="term" value="P:clathrin-dependent endocytosis"/>
    <property type="evidence" value="ECO:0007669"/>
    <property type="project" value="InterPro"/>
</dbReference>
<sequence>TQGSGTDPGGEADQWSPPPALACGPALLKHRNERREERDQRAEKRERYRITMARKRRQPEKRMVHINCPCYRGLTASLEEKAKNGEGPKVAGGARIRDYDSEGFEVRARWMGTWRKAYGALKDSTKVGLAKVNSEFKDLDIAIVKATNHEECPPKERHVRSERLSKTHNWMPEGAACGNFLIQYALALPPPSFLATMEEYVREAPGVGSVSSKKLVSVTNTSNECFLCLTCLNQEYEDGEVLTFQQEEAAPAEDEKQDEEDEKQLPEEEQPPEEQPPPEPEPEPEPITEEEAQPATTGDLLVICNYCRKPLQATILLEFTGDDTKPSSTHDLFGTDSSGWELALVTAPSSNTSQLVESK</sequence>
<evidence type="ECO:0000313" key="3">
    <source>
        <dbReference type="EMBL" id="RRT81626.1"/>
    </source>
</evidence>
<accession>A0A427AZZ4</accession>
<dbReference type="EMBL" id="AMZH03000865">
    <property type="protein sequence ID" value="RRT81626.1"/>
    <property type="molecule type" value="Genomic_DNA"/>
</dbReference>
<evidence type="ECO:0000313" key="4">
    <source>
        <dbReference type="Proteomes" id="UP000287651"/>
    </source>
</evidence>
<evidence type="ECO:0000259" key="2">
    <source>
        <dbReference type="Pfam" id="PF07651"/>
    </source>
</evidence>
<feature type="non-terminal residue" evidence="3">
    <location>
        <position position="359"/>
    </location>
</feature>
<dbReference type="InterPro" id="IPR045192">
    <property type="entry name" value="AP180-like"/>
</dbReference>
<dbReference type="GO" id="GO:0005905">
    <property type="term" value="C:clathrin-coated pit"/>
    <property type="evidence" value="ECO:0007669"/>
    <property type="project" value="TreeGrafter"/>
</dbReference>
<dbReference type="GO" id="GO:0005546">
    <property type="term" value="F:phosphatidylinositol-4,5-bisphosphate binding"/>
    <property type="evidence" value="ECO:0007669"/>
    <property type="project" value="TreeGrafter"/>
</dbReference>
<proteinExistence type="predicted"/>
<dbReference type="InterPro" id="IPR008942">
    <property type="entry name" value="ENTH_VHS"/>
</dbReference>
<feature type="domain" description="AP180 N-terminal homology (ANTH)" evidence="2">
    <location>
        <begin position="138"/>
        <end position="161"/>
    </location>
</feature>
<dbReference type="Gene3D" id="1.25.40.90">
    <property type="match status" value="1"/>
</dbReference>
<dbReference type="AlphaFoldDB" id="A0A427AZZ4"/>
<feature type="region of interest" description="Disordered" evidence="1">
    <location>
        <begin position="248"/>
        <end position="294"/>
    </location>
</feature>
<dbReference type="GO" id="GO:0030136">
    <property type="term" value="C:clathrin-coated vesicle"/>
    <property type="evidence" value="ECO:0007669"/>
    <property type="project" value="TreeGrafter"/>
</dbReference>
<protein>
    <recommendedName>
        <fullName evidence="2">AP180 N-terminal homology (ANTH) domain-containing protein</fullName>
    </recommendedName>
</protein>
<dbReference type="GO" id="GO:0006900">
    <property type="term" value="P:vesicle budding from membrane"/>
    <property type="evidence" value="ECO:0007669"/>
    <property type="project" value="TreeGrafter"/>
</dbReference>
<dbReference type="PANTHER" id="PTHR22951:SF5">
    <property type="entry name" value="PHOSPHATIDYLINOSITOL-BINDING CLATHRIN ASSEMBLY PROTEIN LAP"/>
    <property type="match status" value="1"/>
</dbReference>
<feature type="region of interest" description="Disordered" evidence="1">
    <location>
        <begin position="1"/>
        <end position="46"/>
    </location>
</feature>
<organism evidence="3 4">
    <name type="scientific">Ensete ventricosum</name>
    <name type="common">Abyssinian banana</name>
    <name type="synonym">Musa ensete</name>
    <dbReference type="NCBI Taxonomy" id="4639"/>
    <lineage>
        <taxon>Eukaryota</taxon>
        <taxon>Viridiplantae</taxon>
        <taxon>Streptophyta</taxon>
        <taxon>Embryophyta</taxon>
        <taxon>Tracheophyta</taxon>
        <taxon>Spermatophyta</taxon>
        <taxon>Magnoliopsida</taxon>
        <taxon>Liliopsida</taxon>
        <taxon>Zingiberales</taxon>
        <taxon>Musaceae</taxon>
        <taxon>Ensete</taxon>
    </lineage>
</organism>
<dbReference type="GO" id="GO:0000149">
    <property type="term" value="F:SNARE binding"/>
    <property type="evidence" value="ECO:0007669"/>
    <property type="project" value="TreeGrafter"/>
</dbReference>
<evidence type="ECO:0000256" key="1">
    <source>
        <dbReference type="SAM" id="MobiDB-lite"/>
    </source>
</evidence>
<name>A0A427AZZ4_ENSVE</name>
<dbReference type="GO" id="GO:0048268">
    <property type="term" value="P:clathrin coat assembly"/>
    <property type="evidence" value="ECO:0007669"/>
    <property type="project" value="InterPro"/>
</dbReference>
<feature type="compositionally biased region" description="Basic and acidic residues" evidence="1">
    <location>
        <begin position="33"/>
        <end position="46"/>
    </location>
</feature>
<dbReference type="GO" id="GO:0005545">
    <property type="term" value="F:1-phosphatidylinositol binding"/>
    <property type="evidence" value="ECO:0007669"/>
    <property type="project" value="TreeGrafter"/>
</dbReference>
<gene>
    <name evidence="3" type="ORF">B296_00021676</name>
</gene>
<feature type="compositionally biased region" description="Acidic residues" evidence="1">
    <location>
        <begin position="280"/>
        <end position="292"/>
    </location>
</feature>
<dbReference type="GO" id="GO:0032050">
    <property type="term" value="F:clathrin heavy chain binding"/>
    <property type="evidence" value="ECO:0007669"/>
    <property type="project" value="TreeGrafter"/>
</dbReference>
<dbReference type="Proteomes" id="UP000287651">
    <property type="component" value="Unassembled WGS sequence"/>
</dbReference>
<dbReference type="InterPro" id="IPR011417">
    <property type="entry name" value="ANTH_dom"/>
</dbReference>
<dbReference type="Pfam" id="PF07651">
    <property type="entry name" value="ANTH"/>
    <property type="match status" value="1"/>
</dbReference>
<dbReference type="PANTHER" id="PTHR22951">
    <property type="entry name" value="CLATHRIN ASSEMBLY PROTEIN"/>
    <property type="match status" value="1"/>
</dbReference>
<feature type="compositionally biased region" description="Acidic residues" evidence="1">
    <location>
        <begin position="250"/>
        <end position="272"/>
    </location>
</feature>
<comment type="caution">
    <text evidence="3">The sequence shown here is derived from an EMBL/GenBank/DDBJ whole genome shotgun (WGS) entry which is preliminary data.</text>
</comment>